<dbReference type="PANTHER" id="PTHR13847:SF261">
    <property type="entry name" value="FAD-DEPENDENT OXIDOREDUCTASE FAMILY PROTEIN"/>
    <property type="match status" value="1"/>
</dbReference>
<dbReference type="RefSeq" id="XP_008806303.2">
    <property type="nucleotide sequence ID" value="XM_008808081.3"/>
</dbReference>
<dbReference type="GO" id="GO:0005737">
    <property type="term" value="C:cytoplasm"/>
    <property type="evidence" value="ECO:0007669"/>
    <property type="project" value="TreeGrafter"/>
</dbReference>
<proteinExistence type="predicted"/>
<feature type="domain" description="FAD dependent oxidoreductase" evidence="2">
    <location>
        <begin position="67"/>
        <end position="445"/>
    </location>
</feature>
<reference evidence="3" key="1">
    <citation type="journal article" date="2019" name="Nat. Commun.">
        <title>Genome-wide association mapping of date palm fruit traits.</title>
        <authorList>
            <person name="Hazzouri K.M."/>
            <person name="Gros-Balthazard M."/>
            <person name="Flowers J.M."/>
            <person name="Copetti D."/>
            <person name="Lemansour A."/>
            <person name="Lebrun M."/>
            <person name="Masmoudi K."/>
            <person name="Ferrand S."/>
            <person name="Dhar M.I."/>
            <person name="Fresquez Z.A."/>
            <person name="Rosas U."/>
            <person name="Zhang J."/>
            <person name="Talag J."/>
            <person name="Lee S."/>
            <person name="Kudrna D."/>
            <person name="Powell R.F."/>
            <person name="Leitch I.J."/>
            <person name="Krueger R.R."/>
            <person name="Wing R.A."/>
            <person name="Amiri K.M.A."/>
            <person name="Purugganan M.D."/>
        </authorList>
    </citation>
    <scope>NUCLEOTIDE SEQUENCE [LARGE SCALE GENOMIC DNA]</scope>
    <source>
        <strain evidence="3">cv. Khalas</strain>
    </source>
</reference>
<dbReference type="Pfam" id="PF01266">
    <property type="entry name" value="DAO"/>
    <property type="match status" value="1"/>
</dbReference>
<protein>
    <submittedName>
        <fullName evidence="4">Thiamine biosynthesis oxidoreductase ThiO isoform X1</fullName>
    </submittedName>
</protein>
<dbReference type="KEGG" id="pda:103719028"/>
<dbReference type="Gene3D" id="3.30.9.10">
    <property type="entry name" value="D-Amino Acid Oxidase, subunit A, domain 2"/>
    <property type="match status" value="1"/>
</dbReference>
<sequence length="466" mass="51047">MPPALHLRPCLHRLPTDFPDPNSNGRRCLQRARVPQRRSYANASSPLLSSSSLLQPSSLRSKCPFMYAVLGAGFAGLSVVWHLLKHGPKESPMRIDIYDEVGIGGGASGVSGGLLHPYSPKAKLLWRGSECWKECLELSTIAERTMDAGASNGMIQDPSCVFDETMIWRRGILRPATSEKNMEILKENAQNCLKSCNLEVLDRNAAQCLIPDLCVPFNFAVYMPLAMNIHPKRYLEALFLACHHLADEESISGSEEREINLFKEPVSSLRGLSEAYDAVIICLGAKADLLPELSGKLPLRTCRGVVAELQLPTDMGGVYGDQSPSILSDSWLAFQGPRSVFMGSTWEWRSKNYASNVSEEEASRAMEELLPKASAVYPAIKKWTFVGARAGLRAMPPLTPQGSLPLLGCVNDAIGTRGRCMYWLVGGLGSRGLLYHGLVGKLIAQAAISSDEKVLPLEFTSWKKTL</sequence>
<dbReference type="SUPFAM" id="SSF51905">
    <property type="entry name" value="FAD/NAD(P)-binding domain"/>
    <property type="match status" value="1"/>
</dbReference>
<evidence type="ECO:0000313" key="4">
    <source>
        <dbReference type="RefSeq" id="XP_008806303.2"/>
    </source>
</evidence>
<reference evidence="4" key="2">
    <citation type="submission" date="2025-08" db="UniProtKB">
        <authorList>
            <consortium name="RefSeq"/>
        </authorList>
    </citation>
    <scope>IDENTIFICATION</scope>
    <source>
        <tissue evidence="4">Young leaves</tissue>
    </source>
</reference>
<dbReference type="GeneID" id="103719028"/>
<dbReference type="PANTHER" id="PTHR13847">
    <property type="entry name" value="SARCOSINE DEHYDROGENASE-RELATED"/>
    <property type="match status" value="1"/>
</dbReference>
<dbReference type="Gene3D" id="3.50.50.60">
    <property type="entry name" value="FAD/NAD(P)-binding domain"/>
    <property type="match status" value="1"/>
</dbReference>
<evidence type="ECO:0000256" key="1">
    <source>
        <dbReference type="SAM" id="MobiDB-lite"/>
    </source>
</evidence>
<dbReference type="InterPro" id="IPR006076">
    <property type="entry name" value="FAD-dep_OxRdtase"/>
</dbReference>
<dbReference type="OrthoDB" id="547145at2759"/>
<gene>
    <name evidence="4" type="primary">LOC103719028</name>
</gene>
<evidence type="ECO:0000259" key="2">
    <source>
        <dbReference type="Pfam" id="PF01266"/>
    </source>
</evidence>
<dbReference type="InterPro" id="IPR036188">
    <property type="entry name" value="FAD/NAD-bd_sf"/>
</dbReference>
<dbReference type="Proteomes" id="UP000228380">
    <property type="component" value="Chromosome 7"/>
</dbReference>
<feature type="region of interest" description="Disordered" evidence="1">
    <location>
        <begin position="32"/>
        <end position="52"/>
    </location>
</feature>
<keyword evidence="3" id="KW-1185">Reference proteome</keyword>
<dbReference type="AlphaFoldDB" id="A0A8B7CTR3"/>
<organism evidence="3 4">
    <name type="scientific">Phoenix dactylifera</name>
    <name type="common">Date palm</name>
    <dbReference type="NCBI Taxonomy" id="42345"/>
    <lineage>
        <taxon>Eukaryota</taxon>
        <taxon>Viridiplantae</taxon>
        <taxon>Streptophyta</taxon>
        <taxon>Embryophyta</taxon>
        <taxon>Tracheophyta</taxon>
        <taxon>Spermatophyta</taxon>
        <taxon>Magnoliopsida</taxon>
        <taxon>Liliopsida</taxon>
        <taxon>Arecaceae</taxon>
        <taxon>Coryphoideae</taxon>
        <taxon>Phoeniceae</taxon>
        <taxon>Phoenix</taxon>
    </lineage>
</organism>
<evidence type="ECO:0000313" key="3">
    <source>
        <dbReference type="Proteomes" id="UP000228380"/>
    </source>
</evidence>
<name>A0A8B7CTR3_PHODC</name>
<accession>A0A8B7CTR3</accession>